<dbReference type="InterPro" id="IPR001845">
    <property type="entry name" value="HTH_ArsR_DNA-bd_dom"/>
</dbReference>
<dbReference type="PANTHER" id="PTHR33154">
    <property type="entry name" value="TRANSCRIPTIONAL REGULATOR, ARSR FAMILY"/>
    <property type="match status" value="1"/>
</dbReference>
<dbReference type="SMART" id="SM00418">
    <property type="entry name" value="HTH_ARSR"/>
    <property type="match status" value="1"/>
</dbReference>
<organism evidence="5">
    <name type="scientific">uncultured Truepera sp</name>
    <dbReference type="NCBI Taxonomy" id="543023"/>
    <lineage>
        <taxon>Bacteria</taxon>
        <taxon>Thermotogati</taxon>
        <taxon>Deinococcota</taxon>
        <taxon>Deinococci</taxon>
        <taxon>Trueperales</taxon>
        <taxon>Trueperaceae</taxon>
        <taxon>Truepera</taxon>
        <taxon>environmental samples</taxon>
    </lineage>
</organism>
<dbReference type="PROSITE" id="PS50987">
    <property type="entry name" value="HTH_ARSR_2"/>
    <property type="match status" value="1"/>
</dbReference>
<dbReference type="PANTHER" id="PTHR33154:SF18">
    <property type="entry name" value="ARSENICAL RESISTANCE OPERON REPRESSOR"/>
    <property type="match status" value="1"/>
</dbReference>
<dbReference type="SUPFAM" id="SSF46785">
    <property type="entry name" value="Winged helix' DNA-binding domain"/>
    <property type="match status" value="1"/>
</dbReference>
<dbReference type="Gene3D" id="1.10.10.10">
    <property type="entry name" value="Winged helix-like DNA-binding domain superfamily/Winged helix DNA-binding domain"/>
    <property type="match status" value="1"/>
</dbReference>
<evidence type="ECO:0000259" key="4">
    <source>
        <dbReference type="PROSITE" id="PS50987"/>
    </source>
</evidence>
<feature type="domain" description="HTH arsR-type" evidence="4">
    <location>
        <begin position="1"/>
        <end position="95"/>
    </location>
</feature>
<dbReference type="InterPro" id="IPR036388">
    <property type="entry name" value="WH-like_DNA-bd_sf"/>
</dbReference>
<dbReference type="PRINTS" id="PR00778">
    <property type="entry name" value="HTHARSR"/>
</dbReference>
<keyword evidence="1" id="KW-0805">Transcription regulation</keyword>
<proteinExistence type="predicted"/>
<dbReference type="InterPro" id="IPR036390">
    <property type="entry name" value="WH_DNA-bd_sf"/>
</dbReference>
<dbReference type="InterPro" id="IPR011991">
    <property type="entry name" value="ArsR-like_HTH"/>
</dbReference>
<dbReference type="InterPro" id="IPR051081">
    <property type="entry name" value="HTH_MetalResp_TranReg"/>
</dbReference>
<dbReference type="CDD" id="cd00090">
    <property type="entry name" value="HTH_ARSR"/>
    <property type="match status" value="1"/>
</dbReference>
<name>A0A6J4UU49_9DEIN</name>
<reference evidence="5" key="1">
    <citation type="submission" date="2020-02" db="EMBL/GenBank/DDBJ databases">
        <authorList>
            <person name="Meier V. D."/>
        </authorList>
    </citation>
    <scope>NUCLEOTIDE SEQUENCE</scope>
    <source>
        <strain evidence="5">AVDCRST_MAG86</strain>
    </source>
</reference>
<dbReference type="GO" id="GO:0003700">
    <property type="term" value="F:DNA-binding transcription factor activity"/>
    <property type="evidence" value="ECO:0007669"/>
    <property type="project" value="InterPro"/>
</dbReference>
<evidence type="ECO:0000256" key="2">
    <source>
        <dbReference type="ARBA" id="ARBA00023125"/>
    </source>
</evidence>
<sequence length="97" mass="10794">MTTRSAVTVLDQVKALAHEIRYDLVRHLAQGERCVCDLGDLLNLPQPTVSYHLGILRDAELITADQRGKNVYYVLRQQQLFGLGGALLTELFTSAPN</sequence>
<evidence type="ECO:0000313" key="5">
    <source>
        <dbReference type="EMBL" id="CAA9558206.1"/>
    </source>
</evidence>
<protein>
    <recommendedName>
        <fullName evidence="4">HTH arsR-type domain-containing protein</fullName>
    </recommendedName>
</protein>
<dbReference type="AlphaFoldDB" id="A0A6J4UU49"/>
<gene>
    <name evidence="5" type="ORF">AVDCRST_MAG86-384</name>
</gene>
<dbReference type="GO" id="GO:0003677">
    <property type="term" value="F:DNA binding"/>
    <property type="evidence" value="ECO:0007669"/>
    <property type="project" value="UniProtKB-KW"/>
</dbReference>
<dbReference type="EMBL" id="CADCWP010000025">
    <property type="protein sequence ID" value="CAA9558206.1"/>
    <property type="molecule type" value="Genomic_DNA"/>
</dbReference>
<dbReference type="NCBIfam" id="NF033788">
    <property type="entry name" value="HTH_metalloreg"/>
    <property type="match status" value="1"/>
</dbReference>
<dbReference type="Pfam" id="PF01022">
    <property type="entry name" value="HTH_5"/>
    <property type="match status" value="1"/>
</dbReference>
<keyword evidence="2" id="KW-0238">DNA-binding</keyword>
<keyword evidence="3" id="KW-0804">Transcription</keyword>
<evidence type="ECO:0000256" key="1">
    <source>
        <dbReference type="ARBA" id="ARBA00023015"/>
    </source>
</evidence>
<accession>A0A6J4UU49</accession>
<evidence type="ECO:0000256" key="3">
    <source>
        <dbReference type="ARBA" id="ARBA00023163"/>
    </source>
</evidence>